<dbReference type="AlphaFoldDB" id="A0A0A3BAK2"/>
<evidence type="ECO:0000313" key="2">
    <source>
        <dbReference type="EMBL" id="KGQ70589.1"/>
    </source>
</evidence>
<keyword evidence="1" id="KW-0732">Signal</keyword>
<reference evidence="2 3" key="1">
    <citation type="submission" date="2014-11" db="EMBL/GenBank/DDBJ databases">
        <title>Draft genome sequence of Chelonobacter oris 1662T, associated with respiratory disease in Hermann's Tortoises.</title>
        <authorList>
            <person name="Kudirkiene E."/>
            <person name="Hansen M.J."/>
            <person name="Bojesen A.M."/>
        </authorList>
    </citation>
    <scope>NUCLEOTIDE SEQUENCE [LARGE SCALE GENOMIC DNA]</scope>
    <source>
        <strain evidence="2 3">1662</strain>
    </source>
</reference>
<evidence type="ECO:0000256" key="1">
    <source>
        <dbReference type="SAM" id="SignalP"/>
    </source>
</evidence>
<dbReference type="Pfam" id="PF10670">
    <property type="entry name" value="DUF4198"/>
    <property type="match status" value="1"/>
</dbReference>
<evidence type="ECO:0000313" key="3">
    <source>
        <dbReference type="Proteomes" id="UP000030380"/>
    </source>
</evidence>
<feature type="chain" id="PRO_5001997865" evidence="1">
    <location>
        <begin position="21"/>
        <end position="263"/>
    </location>
</feature>
<comment type="caution">
    <text evidence="2">The sequence shown here is derived from an EMBL/GenBank/DDBJ whole genome shotgun (WGS) entry which is preliminary data.</text>
</comment>
<accession>A0A0A3BAK2</accession>
<gene>
    <name evidence="2" type="ORF">OA57_05465</name>
</gene>
<dbReference type="OrthoDB" id="3034796at2"/>
<dbReference type="Proteomes" id="UP000030380">
    <property type="component" value="Unassembled WGS sequence"/>
</dbReference>
<keyword evidence="3" id="KW-1185">Reference proteome</keyword>
<feature type="signal peptide" evidence="1">
    <location>
        <begin position="1"/>
        <end position="20"/>
    </location>
</feature>
<organism evidence="2 3">
    <name type="scientific">Chelonobacter oris</name>
    <dbReference type="NCBI Taxonomy" id="505317"/>
    <lineage>
        <taxon>Bacteria</taxon>
        <taxon>Pseudomonadati</taxon>
        <taxon>Pseudomonadota</taxon>
        <taxon>Gammaproteobacteria</taxon>
        <taxon>Pasteurellales</taxon>
        <taxon>Pasteurellaceae</taxon>
        <taxon>Chelonobacter</taxon>
    </lineage>
</organism>
<protein>
    <submittedName>
        <fullName evidence="2">Nickel ABC transporter permease</fullName>
    </submittedName>
</protein>
<dbReference type="STRING" id="505317.OA57_05465"/>
<proteinExistence type="predicted"/>
<name>A0A0A3BAK2_9PAST</name>
<sequence>MKKAVLTALCALSASSLTQAHDLWTYAQDAEAGKPLKAVLGYGDNFPLGEKIAEKRLHILNPLQLVTPEKSETLKQQGENYQYVSPQALGAGEYKITGTYNPTFWSKNEEGWKMQNMNEVPDAHYCEQSSMYASTYFKLGKANVTEFAQKPVGLELEIVPLVDPTQIKPMQVVPVQVLYNGEPLKGATVIGTTDTLTKLDWDAVMDHREPQAFSGKTDKKGMMNLIPLVAGTWKLKTSHEADFPDQKVCQKKKMYSTYTFAVK</sequence>
<dbReference type="EMBL" id="JSUM01000007">
    <property type="protein sequence ID" value="KGQ70589.1"/>
    <property type="molecule type" value="Genomic_DNA"/>
</dbReference>
<dbReference type="InterPro" id="IPR019613">
    <property type="entry name" value="DUF4198"/>
</dbReference>
<dbReference type="RefSeq" id="WP_034614607.1">
    <property type="nucleotide sequence ID" value="NZ_JSUM01000007.1"/>
</dbReference>